<comment type="caution">
    <text evidence="6">The sequence shown here is derived from an EMBL/GenBank/DDBJ whole genome shotgun (WGS) entry which is preliminary data.</text>
</comment>
<evidence type="ECO:0000256" key="1">
    <source>
        <dbReference type="ARBA" id="ARBA00023015"/>
    </source>
</evidence>
<keyword evidence="3" id="KW-0804">Transcription</keyword>
<evidence type="ECO:0000256" key="3">
    <source>
        <dbReference type="ARBA" id="ARBA00023163"/>
    </source>
</evidence>
<dbReference type="RefSeq" id="WP_246122629.1">
    <property type="nucleotide sequence ID" value="NZ_VFPH01000002.1"/>
</dbReference>
<keyword evidence="7" id="KW-1185">Reference proteome</keyword>
<gene>
    <name evidence="6" type="ORF">FB388_6396</name>
</gene>
<name>A0A543FZ78_9PSEU</name>
<dbReference type="GO" id="GO:0000976">
    <property type="term" value="F:transcription cis-regulatory region binding"/>
    <property type="evidence" value="ECO:0007669"/>
    <property type="project" value="TreeGrafter"/>
</dbReference>
<dbReference type="PROSITE" id="PS50977">
    <property type="entry name" value="HTH_TETR_2"/>
    <property type="match status" value="1"/>
</dbReference>
<dbReference type="Proteomes" id="UP000319818">
    <property type="component" value="Unassembled WGS sequence"/>
</dbReference>
<sequence length="265" mass="28883">MQDDGRLPALLRRAWGLADRPGRRGPKPSLTLRKIVETAVELGDAEGIDAMSLTGVAGRLGVTPNALYRHLGSREELHVLAREYALGVPGPRRRTPAAWDEAVVAWATALRARYLEHPWLVDVPVRLPVTPHALTWFEALLEALRHAPFGMPEKLRVGSLVDGYVRASVRSERDLRSGQPPLPATGPVVAAVAELLPDYDLPRVAALFAEGRYWEPADRSTLDDFRFGLRCIVTGISMGGPEVFKGVRPTASARASDGAAEPRRG</sequence>
<dbReference type="GO" id="GO:0003700">
    <property type="term" value="F:DNA-binding transcription factor activity"/>
    <property type="evidence" value="ECO:0007669"/>
    <property type="project" value="TreeGrafter"/>
</dbReference>
<evidence type="ECO:0000256" key="2">
    <source>
        <dbReference type="ARBA" id="ARBA00023125"/>
    </source>
</evidence>
<feature type="domain" description="HTH tetR-type" evidence="5">
    <location>
        <begin position="29"/>
        <end position="89"/>
    </location>
</feature>
<dbReference type="InterPro" id="IPR036271">
    <property type="entry name" value="Tet_transcr_reg_TetR-rel_C_sf"/>
</dbReference>
<keyword evidence="2 4" id="KW-0238">DNA-binding</keyword>
<dbReference type="InterPro" id="IPR050109">
    <property type="entry name" value="HTH-type_TetR-like_transc_reg"/>
</dbReference>
<dbReference type="InterPro" id="IPR004111">
    <property type="entry name" value="Repressor_TetR_C"/>
</dbReference>
<protein>
    <submittedName>
        <fullName evidence="6">TetR family transcriptional regulator</fullName>
    </submittedName>
</protein>
<dbReference type="GO" id="GO:0045892">
    <property type="term" value="P:negative regulation of DNA-templated transcription"/>
    <property type="evidence" value="ECO:0007669"/>
    <property type="project" value="InterPro"/>
</dbReference>
<dbReference type="Gene3D" id="1.10.357.10">
    <property type="entry name" value="Tetracycline Repressor, domain 2"/>
    <property type="match status" value="1"/>
</dbReference>
<keyword evidence="1" id="KW-0805">Transcription regulation</keyword>
<dbReference type="Pfam" id="PF02909">
    <property type="entry name" value="TetR_C_1"/>
    <property type="match status" value="1"/>
</dbReference>
<accession>A0A543FZ78</accession>
<dbReference type="Gene3D" id="1.10.10.60">
    <property type="entry name" value="Homeodomain-like"/>
    <property type="match status" value="1"/>
</dbReference>
<dbReference type="EMBL" id="VFPH01000002">
    <property type="protein sequence ID" value="TQM39141.1"/>
    <property type="molecule type" value="Genomic_DNA"/>
</dbReference>
<dbReference type="InterPro" id="IPR009057">
    <property type="entry name" value="Homeodomain-like_sf"/>
</dbReference>
<dbReference type="SUPFAM" id="SSF48498">
    <property type="entry name" value="Tetracyclin repressor-like, C-terminal domain"/>
    <property type="match status" value="1"/>
</dbReference>
<dbReference type="AlphaFoldDB" id="A0A543FZ78"/>
<dbReference type="PRINTS" id="PR00455">
    <property type="entry name" value="HTHTETR"/>
</dbReference>
<dbReference type="PANTHER" id="PTHR30055">
    <property type="entry name" value="HTH-TYPE TRANSCRIPTIONAL REGULATOR RUTR"/>
    <property type="match status" value="1"/>
</dbReference>
<organism evidence="6 7">
    <name type="scientific">Pseudonocardia cypriaca</name>
    <dbReference type="NCBI Taxonomy" id="882449"/>
    <lineage>
        <taxon>Bacteria</taxon>
        <taxon>Bacillati</taxon>
        <taxon>Actinomycetota</taxon>
        <taxon>Actinomycetes</taxon>
        <taxon>Pseudonocardiales</taxon>
        <taxon>Pseudonocardiaceae</taxon>
        <taxon>Pseudonocardia</taxon>
    </lineage>
</organism>
<evidence type="ECO:0000313" key="7">
    <source>
        <dbReference type="Proteomes" id="UP000319818"/>
    </source>
</evidence>
<proteinExistence type="predicted"/>
<evidence type="ECO:0000313" key="6">
    <source>
        <dbReference type="EMBL" id="TQM39141.1"/>
    </source>
</evidence>
<evidence type="ECO:0000259" key="5">
    <source>
        <dbReference type="PROSITE" id="PS50977"/>
    </source>
</evidence>
<evidence type="ECO:0000256" key="4">
    <source>
        <dbReference type="PROSITE-ProRule" id="PRU00335"/>
    </source>
</evidence>
<dbReference type="SUPFAM" id="SSF46689">
    <property type="entry name" value="Homeodomain-like"/>
    <property type="match status" value="1"/>
</dbReference>
<dbReference type="PANTHER" id="PTHR30055:SF151">
    <property type="entry name" value="TRANSCRIPTIONAL REGULATORY PROTEIN"/>
    <property type="match status" value="1"/>
</dbReference>
<dbReference type="Pfam" id="PF00440">
    <property type="entry name" value="TetR_N"/>
    <property type="match status" value="1"/>
</dbReference>
<reference evidence="6 7" key="1">
    <citation type="submission" date="2019-06" db="EMBL/GenBank/DDBJ databases">
        <title>Sequencing the genomes of 1000 actinobacteria strains.</title>
        <authorList>
            <person name="Klenk H.-P."/>
        </authorList>
    </citation>
    <scope>NUCLEOTIDE SEQUENCE [LARGE SCALE GENOMIC DNA]</scope>
    <source>
        <strain evidence="6 7">DSM 45511</strain>
    </source>
</reference>
<dbReference type="InterPro" id="IPR001647">
    <property type="entry name" value="HTH_TetR"/>
</dbReference>
<feature type="DNA-binding region" description="H-T-H motif" evidence="4">
    <location>
        <begin position="52"/>
        <end position="71"/>
    </location>
</feature>